<evidence type="ECO:0000256" key="1">
    <source>
        <dbReference type="ARBA" id="ARBA00001974"/>
    </source>
</evidence>
<dbReference type="PANTHER" id="PTHR42807">
    <property type="entry name" value="GLUTARYL-COA DEHYDROGENASE, MITOCHONDRIAL"/>
    <property type="match status" value="1"/>
</dbReference>
<keyword evidence="6 11" id="KW-0560">Oxidoreductase</keyword>
<evidence type="ECO:0000256" key="3">
    <source>
        <dbReference type="ARBA" id="ARBA00022630"/>
    </source>
</evidence>
<evidence type="ECO:0000259" key="13">
    <source>
        <dbReference type="Pfam" id="PF02770"/>
    </source>
</evidence>
<keyword evidence="4 11" id="KW-0274">FAD</keyword>
<evidence type="ECO:0000259" key="14">
    <source>
        <dbReference type="Pfam" id="PF02771"/>
    </source>
</evidence>
<gene>
    <name evidence="15" type="ORF">GCM10010844_16970</name>
</gene>
<dbReference type="InterPro" id="IPR013786">
    <property type="entry name" value="AcylCoA_DH/ox_N"/>
</dbReference>
<dbReference type="Gene3D" id="1.20.140.10">
    <property type="entry name" value="Butyryl-CoA Dehydrogenase, subunit A, domain 3"/>
    <property type="match status" value="1"/>
</dbReference>
<dbReference type="SUPFAM" id="SSF47203">
    <property type="entry name" value="Acyl-CoA dehydrogenase C-terminal domain-like"/>
    <property type="match status" value="1"/>
</dbReference>
<dbReference type="PROSITE" id="PS00073">
    <property type="entry name" value="ACYL_COA_DH_2"/>
    <property type="match status" value="1"/>
</dbReference>
<evidence type="ECO:0000256" key="9">
    <source>
        <dbReference type="ARBA" id="ARBA00039033"/>
    </source>
</evidence>
<dbReference type="Gene3D" id="2.40.110.10">
    <property type="entry name" value="Butyryl-CoA Dehydrogenase, subunit A, domain 2"/>
    <property type="match status" value="1"/>
</dbReference>
<evidence type="ECO:0000259" key="12">
    <source>
        <dbReference type="Pfam" id="PF00441"/>
    </source>
</evidence>
<name>A0ABQ2FLB6_9DEIO</name>
<proteinExistence type="inferred from homology"/>
<comment type="catalytic activity">
    <reaction evidence="10">
        <text>glutaryl-CoA + oxidized [electron-transfer flavoprotein] + 2 H(+) = (2E)-butenoyl-CoA + reduced [electron-transfer flavoprotein] + CO2</text>
        <dbReference type="Rhea" id="RHEA:13389"/>
        <dbReference type="Rhea" id="RHEA-COMP:10685"/>
        <dbReference type="Rhea" id="RHEA-COMP:10686"/>
        <dbReference type="ChEBI" id="CHEBI:15378"/>
        <dbReference type="ChEBI" id="CHEBI:16526"/>
        <dbReference type="ChEBI" id="CHEBI:57332"/>
        <dbReference type="ChEBI" id="CHEBI:57378"/>
        <dbReference type="ChEBI" id="CHEBI:57692"/>
        <dbReference type="ChEBI" id="CHEBI:58307"/>
        <dbReference type="EC" id="1.3.8.6"/>
    </reaction>
</comment>
<dbReference type="InterPro" id="IPR046373">
    <property type="entry name" value="Acyl-CoA_Oxase/DH_mid-dom_sf"/>
</dbReference>
<dbReference type="Pfam" id="PF00441">
    <property type="entry name" value="Acyl-CoA_dh_1"/>
    <property type="match status" value="1"/>
</dbReference>
<evidence type="ECO:0000256" key="7">
    <source>
        <dbReference type="ARBA" id="ARBA00037899"/>
    </source>
</evidence>
<comment type="pathway">
    <text evidence="7">Amino-acid metabolism; lysine degradation.</text>
</comment>
<dbReference type="Gene3D" id="1.10.540.10">
    <property type="entry name" value="Acyl-CoA dehydrogenase/oxidase, N-terminal domain"/>
    <property type="match status" value="1"/>
</dbReference>
<keyword evidence="16" id="KW-1185">Reference proteome</keyword>
<feature type="domain" description="Acyl-CoA dehydrogenase/oxidase C-terminal" evidence="12">
    <location>
        <begin position="263"/>
        <end position="410"/>
    </location>
</feature>
<keyword evidence="3 11" id="KW-0285">Flavoprotein</keyword>
<reference evidence="16" key="1">
    <citation type="journal article" date="2019" name="Int. J. Syst. Evol. Microbiol.">
        <title>The Global Catalogue of Microorganisms (GCM) 10K type strain sequencing project: providing services to taxonomists for standard genome sequencing and annotation.</title>
        <authorList>
            <consortium name="The Broad Institute Genomics Platform"/>
            <consortium name="The Broad Institute Genome Sequencing Center for Infectious Disease"/>
            <person name="Wu L."/>
            <person name="Ma J."/>
        </authorList>
    </citation>
    <scope>NUCLEOTIDE SEQUENCE [LARGE SCALE GENOMIC DNA]</scope>
    <source>
        <strain evidence="16">JCM 19173</strain>
    </source>
</reference>
<evidence type="ECO:0000256" key="8">
    <source>
        <dbReference type="ARBA" id="ARBA00037927"/>
    </source>
</evidence>
<dbReference type="InterPro" id="IPR037069">
    <property type="entry name" value="AcylCoA_DH/ox_N_sf"/>
</dbReference>
<comment type="pathway">
    <text evidence="8">Amino-acid metabolism; tryptophan metabolism.</text>
</comment>
<sequence>MAFSPHFGCLGPFTSAALRPSGVGATRIMLSMFDEFSVHDLLTPEERLVRETVRTFCTTELLPDIAGWWDSGQPPIRDLMKTFGQMGLLGPTTPETYGGAGLSYSGYGALMYELERVDSGLRSAASVQGSLVMHPIHEFGSEEQRQRWLPGLAAGTLIGCFGLTEADGGSDPGAMRTRARRHGDEYVLNGSKMWITNSPEADVAVVWAKDDEDVIRGFLVPRDAPGFHTPKIERKQSLRASVTGEIVLEDCRIPATNVLPGSRGLKSPLSCLTSARFGIAWGAMGALEAVLSSTLDYTLNRETFGQPIAARQLVQDKLVCMATSHSLGLLMAWRLGTLKDGGQMNYAHVSYAKRNNVRVALEGARLARELHGGNGITTEYPVIRHMLNLETVDTYEGTHDIHTLIVGRHLTGLSALG</sequence>
<evidence type="ECO:0000256" key="5">
    <source>
        <dbReference type="ARBA" id="ARBA00022946"/>
    </source>
</evidence>
<dbReference type="SUPFAM" id="SSF56645">
    <property type="entry name" value="Acyl-CoA dehydrogenase NM domain-like"/>
    <property type="match status" value="1"/>
</dbReference>
<feature type="domain" description="Acyl-CoA oxidase/dehydrogenase middle" evidence="13">
    <location>
        <begin position="160"/>
        <end position="251"/>
    </location>
</feature>
<dbReference type="Proteomes" id="UP000604341">
    <property type="component" value="Unassembled WGS sequence"/>
</dbReference>
<dbReference type="EC" id="1.3.8.6" evidence="9"/>
<keyword evidence="5" id="KW-0809">Transit peptide</keyword>
<evidence type="ECO:0000313" key="15">
    <source>
        <dbReference type="EMBL" id="GGK99358.1"/>
    </source>
</evidence>
<dbReference type="PANTHER" id="PTHR42807:SF1">
    <property type="entry name" value="GLUTARYL-COA DEHYDROGENASE, MITOCHONDRIAL"/>
    <property type="match status" value="1"/>
</dbReference>
<evidence type="ECO:0000313" key="16">
    <source>
        <dbReference type="Proteomes" id="UP000604341"/>
    </source>
</evidence>
<dbReference type="Pfam" id="PF02770">
    <property type="entry name" value="Acyl-CoA_dh_M"/>
    <property type="match status" value="1"/>
</dbReference>
<comment type="caution">
    <text evidence="15">The sequence shown here is derived from an EMBL/GenBank/DDBJ whole genome shotgun (WGS) entry which is preliminary data.</text>
</comment>
<evidence type="ECO:0000256" key="6">
    <source>
        <dbReference type="ARBA" id="ARBA00023002"/>
    </source>
</evidence>
<evidence type="ECO:0000256" key="11">
    <source>
        <dbReference type="RuleBase" id="RU362125"/>
    </source>
</evidence>
<organism evidence="15 16">
    <name type="scientific">Deinococcus radiotolerans</name>
    <dbReference type="NCBI Taxonomy" id="1309407"/>
    <lineage>
        <taxon>Bacteria</taxon>
        <taxon>Thermotogati</taxon>
        <taxon>Deinococcota</taxon>
        <taxon>Deinococci</taxon>
        <taxon>Deinococcales</taxon>
        <taxon>Deinococcaceae</taxon>
        <taxon>Deinococcus</taxon>
    </lineage>
</organism>
<protein>
    <recommendedName>
        <fullName evidence="9">glutaryl-CoA dehydrogenase (ETF)</fullName>
        <ecNumber evidence="9">1.3.8.6</ecNumber>
    </recommendedName>
</protein>
<dbReference type="Pfam" id="PF02771">
    <property type="entry name" value="Acyl-CoA_dh_N"/>
    <property type="match status" value="1"/>
</dbReference>
<evidence type="ECO:0000256" key="2">
    <source>
        <dbReference type="ARBA" id="ARBA00009347"/>
    </source>
</evidence>
<dbReference type="InterPro" id="IPR052033">
    <property type="entry name" value="Glutaryl-CoA_DH_mitochondrial"/>
</dbReference>
<accession>A0ABQ2FLB6</accession>
<dbReference type="EMBL" id="BMPE01000003">
    <property type="protein sequence ID" value="GGK99358.1"/>
    <property type="molecule type" value="Genomic_DNA"/>
</dbReference>
<dbReference type="InterPro" id="IPR006089">
    <property type="entry name" value="Acyl-CoA_DH_CS"/>
</dbReference>
<dbReference type="PROSITE" id="PS00072">
    <property type="entry name" value="ACYL_COA_DH_1"/>
    <property type="match status" value="1"/>
</dbReference>
<evidence type="ECO:0000256" key="4">
    <source>
        <dbReference type="ARBA" id="ARBA00022827"/>
    </source>
</evidence>
<dbReference type="InterPro" id="IPR006091">
    <property type="entry name" value="Acyl-CoA_Oxase/DH_mid-dom"/>
</dbReference>
<dbReference type="InterPro" id="IPR009100">
    <property type="entry name" value="AcylCoA_DH/oxidase_NM_dom_sf"/>
</dbReference>
<comment type="similarity">
    <text evidence="2 11">Belongs to the acyl-CoA dehydrogenase family.</text>
</comment>
<dbReference type="InterPro" id="IPR009075">
    <property type="entry name" value="AcylCo_DH/oxidase_C"/>
</dbReference>
<feature type="domain" description="Acyl-CoA dehydrogenase/oxidase N-terminal" evidence="14">
    <location>
        <begin position="43"/>
        <end position="155"/>
    </location>
</feature>
<dbReference type="InterPro" id="IPR036250">
    <property type="entry name" value="AcylCo_DH-like_C"/>
</dbReference>
<evidence type="ECO:0000256" key="10">
    <source>
        <dbReference type="ARBA" id="ARBA00049493"/>
    </source>
</evidence>
<comment type="cofactor">
    <cofactor evidence="1 11">
        <name>FAD</name>
        <dbReference type="ChEBI" id="CHEBI:57692"/>
    </cofactor>
</comment>